<evidence type="ECO:0008006" key="4">
    <source>
        <dbReference type="Google" id="ProtNLM"/>
    </source>
</evidence>
<dbReference type="EMBL" id="AFNH02000223">
    <property type="protein sequence ID" value="EZG79054.1"/>
    <property type="molecule type" value="Genomic_DNA"/>
</dbReference>
<reference evidence="2" key="1">
    <citation type="submission" date="2013-12" db="EMBL/GenBank/DDBJ databases">
        <authorList>
            <person name="Omoto C.K."/>
            <person name="Sibley D."/>
            <person name="Venepally P."/>
            <person name="Hadjithomas M."/>
            <person name="Karamycheva S."/>
            <person name="Brunk B."/>
            <person name="Roos D."/>
            <person name="Caler E."/>
            <person name="Lorenzi H."/>
        </authorList>
    </citation>
    <scope>NUCLEOTIDE SEQUENCE</scope>
</reference>
<feature type="region of interest" description="Disordered" evidence="1">
    <location>
        <begin position="407"/>
        <end position="426"/>
    </location>
</feature>
<dbReference type="GO" id="GO:0003676">
    <property type="term" value="F:nucleic acid binding"/>
    <property type="evidence" value="ECO:0007669"/>
    <property type="project" value="InterPro"/>
</dbReference>
<feature type="compositionally biased region" description="Low complexity" evidence="1">
    <location>
        <begin position="154"/>
        <end position="172"/>
    </location>
</feature>
<dbReference type="OrthoDB" id="8195429at2759"/>
<feature type="compositionally biased region" description="Low complexity" evidence="1">
    <location>
        <begin position="97"/>
        <end position="108"/>
    </location>
</feature>
<dbReference type="GeneID" id="22911258"/>
<evidence type="ECO:0000256" key="1">
    <source>
        <dbReference type="SAM" id="MobiDB-lite"/>
    </source>
</evidence>
<sequence>MPNSDHLFHPHQPEANNEAQVIEGQVGNGVDGKHYNRRYKQRPYGERSYGERSYGERANGEQMDRRWAGAVDRKPGTEGAADSNYGRAGGDDKMHQQGRQQGRQQQGGFRNRYPRGAKYRGPKTQLKDPYQNATDLIIVTDPYQQGNRRQEGLSSSSSSNAPTTTTAITPAVTQGVDLTQGVDPTLAMELTQRVENTQDSRPQAGVAPSMAPRVAPSVAPGVAPGVAPAIVQSSDTTESSEAGAAVRKEYVARSYNSKEAVLHGASQAPYSEYAAYAAYGAPAAFGTGYVGANGLSTGLYPGAMASSAVRSGAVTSGPVFTAGGLPPGALAVHGGAGTMPSAVHGGAMPVVAVPAGEEYFSAYLDDATPTPNGASRQRLLLGTLAKLLSREGVAADPHLSAALVQLGKKRRGSERSGGPAGSGGPGQAVALPVEALLKHPALPQLTANELHKLLAELVKDELIEMSGNGQAILPLMQTKRRTVIIRDPREQDNAYHEFILKVCPHITHPSDVLGVYAVVNPFSSAVFITFRTEELAQKAALWLNGRNFNGQTLRVAIKNESQYSLCQLMPSTATQGVAQGMAQGVAPGMSQGVAQGVAQGVPQSVAQGMPRTVTQGMPQSVAPGMARNAPQSMAQGLAQGAAQGMAQGAAQGMAQGVPGPFGTSNPGAPTRPSNGYLPYNASKGAGSNVSVYSTAAGAAQFGAGQFGIPTLQFSNAAQPFGSSAGQACGVASYGGTAYGLDGNQFTNRSGQYAGRNYVNRSGQYGNRSGQYGNGNGQYAAGSGQHTAGSATGSVSPYGEGGELGMYGLDDPAEFPPLDGGMRR</sequence>
<accession>A0A023BB33</accession>
<evidence type="ECO:0000313" key="2">
    <source>
        <dbReference type="EMBL" id="EZG79054.1"/>
    </source>
</evidence>
<dbReference type="InterPro" id="IPR035979">
    <property type="entry name" value="RBD_domain_sf"/>
</dbReference>
<gene>
    <name evidence="2" type="ORF">GNI_029680</name>
</gene>
<keyword evidence="3" id="KW-1185">Reference proteome</keyword>
<feature type="region of interest" description="Disordered" evidence="1">
    <location>
        <begin position="145"/>
        <end position="172"/>
    </location>
</feature>
<protein>
    <recommendedName>
        <fullName evidence="4">RNA recognition motif protein</fullName>
    </recommendedName>
</protein>
<feature type="compositionally biased region" description="Polar residues" evidence="1">
    <location>
        <begin position="662"/>
        <end position="673"/>
    </location>
</feature>
<comment type="caution">
    <text evidence="2">The sequence shown here is derived from an EMBL/GenBank/DDBJ whole genome shotgun (WGS) entry which is preliminary data.</text>
</comment>
<evidence type="ECO:0000313" key="3">
    <source>
        <dbReference type="Proteomes" id="UP000019763"/>
    </source>
</evidence>
<dbReference type="AlphaFoldDB" id="A0A023BB33"/>
<dbReference type="Proteomes" id="UP000019763">
    <property type="component" value="Unassembled WGS sequence"/>
</dbReference>
<feature type="compositionally biased region" description="Basic and acidic residues" evidence="1">
    <location>
        <begin position="43"/>
        <end position="76"/>
    </location>
</feature>
<feature type="compositionally biased region" description="Basic and acidic residues" evidence="1">
    <location>
        <begin position="1"/>
        <end position="12"/>
    </location>
</feature>
<feature type="compositionally biased region" description="Polar residues" evidence="1">
    <location>
        <begin position="758"/>
        <end position="770"/>
    </location>
</feature>
<feature type="compositionally biased region" description="Basic residues" evidence="1">
    <location>
        <begin position="112"/>
        <end position="121"/>
    </location>
</feature>
<dbReference type="CDD" id="cd00590">
    <property type="entry name" value="RRM_SF"/>
    <property type="match status" value="1"/>
</dbReference>
<feature type="region of interest" description="Disordered" evidence="1">
    <location>
        <begin position="757"/>
        <end position="823"/>
    </location>
</feature>
<dbReference type="RefSeq" id="XP_011129138.1">
    <property type="nucleotide sequence ID" value="XM_011130836.1"/>
</dbReference>
<dbReference type="InterPro" id="IPR012677">
    <property type="entry name" value="Nucleotide-bd_a/b_plait_sf"/>
</dbReference>
<dbReference type="Gene3D" id="3.30.70.330">
    <property type="match status" value="1"/>
</dbReference>
<feature type="region of interest" description="Disordered" evidence="1">
    <location>
        <begin position="1"/>
        <end position="129"/>
    </location>
</feature>
<name>A0A023BB33_GRENI</name>
<dbReference type="VEuPathDB" id="CryptoDB:GNI_029680"/>
<organism evidence="2 3">
    <name type="scientific">Gregarina niphandrodes</name>
    <name type="common">Septate eugregarine</name>
    <dbReference type="NCBI Taxonomy" id="110365"/>
    <lineage>
        <taxon>Eukaryota</taxon>
        <taxon>Sar</taxon>
        <taxon>Alveolata</taxon>
        <taxon>Apicomplexa</taxon>
        <taxon>Conoidasida</taxon>
        <taxon>Gregarinasina</taxon>
        <taxon>Eugregarinorida</taxon>
        <taxon>Gregarinidae</taxon>
        <taxon>Gregarina</taxon>
    </lineage>
</organism>
<feature type="compositionally biased region" description="Polar residues" evidence="1">
    <location>
        <begin position="783"/>
        <end position="794"/>
    </location>
</feature>
<proteinExistence type="predicted"/>
<dbReference type="SUPFAM" id="SSF54928">
    <property type="entry name" value="RNA-binding domain, RBD"/>
    <property type="match status" value="1"/>
</dbReference>
<feature type="region of interest" description="Disordered" evidence="1">
    <location>
        <begin position="649"/>
        <end position="676"/>
    </location>
</feature>